<evidence type="ECO:0000313" key="2">
    <source>
        <dbReference type="EMBL" id="KKO02301.1"/>
    </source>
</evidence>
<accession>A0A0F9VAY9</accession>
<feature type="region of interest" description="Disordered" evidence="1">
    <location>
        <begin position="28"/>
        <end position="47"/>
    </location>
</feature>
<feature type="compositionally biased region" description="Polar residues" evidence="1">
    <location>
        <begin position="28"/>
        <end position="39"/>
    </location>
</feature>
<evidence type="ECO:0000256" key="1">
    <source>
        <dbReference type="SAM" id="MobiDB-lite"/>
    </source>
</evidence>
<gene>
    <name evidence="2" type="ORF">LCGC14_0107160</name>
</gene>
<proteinExistence type="predicted"/>
<comment type="caution">
    <text evidence="2">The sequence shown here is derived from an EMBL/GenBank/DDBJ whole genome shotgun (WGS) entry which is preliminary data.</text>
</comment>
<sequence>MLHMDRKTYEVPSLQELGAMKEITENGSQAFSDTFQGQDGTAFDVGS</sequence>
<protein>
    <submittedName>
        <fullName evidence="2">Uncharacterized protein</fullName>
    </submittedName>
</protein>
<name>A0A0F9VAY9_9ZZZZ</name>
<dbReference type="EMBL" id="LAZR01000031">
    <property type="protein sequence ID" value="KKO02301.1"/>
    <property type="molecule type" value="Genomic_DNA"/>
</dbReference>
<reference evidence="2" key="1">
    <citation type="journal article" date="2015" name="Nature">
        <title>Complex archaea that bridge the gap between prokaryotes and eukaryotes.</title>
        <authorList>
            <person name="Spang A."/>
            <person name="Saw J.H."/>
            <person name="Jorgensen S.L."/>
            <person name="Zaremba-Niedzwiedzka K."/>
            <person name="Martijn J."/>
            <person name="Lind A.E."/>
            <person name="van Eijk R."/>
            <person name="Schleper C."/>
            <person name="Guy L."/>
            <person name="Ettema T.J."/>
        </authorList>
    </citation>
    <scope>NUCLEOTIDE SEQUENCE</scope>
</reference>
<dbReference type="AlphaFoldDB" id="A0A0F9VAY9"/>
<organism evidence="2">
    <name type="scientific">marine sediment metagenome</name>
    <dbReference type="NCBI Taxonomy" id="412755"/>
    <lineage>
        <taxon>unclassified sequences</taxon>
        <taxon>metagenomes</taxon>
        <taxon>ecological metagenomes</taxon>
    </lineage>
</organism>